<gene>
    <name evidence="2" type="ORF">PHPALM_5943</name>
</gene>
<sequence>MIEQISTSKGGDPVLATTSPITTGRLPPLREALDRTQIHYSFRTETTSESLSPSAPKRPCLNRDATEVTFNSEEDIQEQEQRQQLLYTLLCFNTYREALASSHARQWRNAAKSEYKSLIDNKTWYTGTGEIDRFKARLVVKCLLQEYGIDYNETFPCYQDGSTQTPSDYCDPP</sequence>
<feature type="region of interest" description="Disordered" evidence="1">
    <location>
        <begin position="1"/>
        <end position="26"/>
    </location>
</feature>
<proteinExistence type="predicted"/>
<dbReference type="Proteomes" id="UP000237271">
    <property type="component" value="Unassembled WGS sequence"/>
</dbReference>
<protein>
    <submittedName>
        <fullName evidence="2">Retrotransposon protein, Ty1-Copia subclass</fullName>
    </submittedName>
</protein>
<evidence type="ECO:0000313" key="3">
    <source>
        <dbReference type="Proteomes" id="UP000237271"/>
    </source>
</evidence>
<accession>A0A2P4YG65</accession>
<dbReference type="OrthoDB" id="413361at2759"/>
<name>A0A2P4YG65_9STRA</name>
<comment type="caution">
    <text evidence="2">The sequence shown here is derived from an EMBL/GenBank/DDBJ whole genome shotgun (WGS) entry which is preliminary data.</text>
</comment>
<dbReference type="AlphaFoldDB" id="A0A2P4YG65"/>
<keyword evidence="3" id="KW-1185">Reference proteome</keyword>
<evidence type="ECO:0000256" key="1">
    <source>
        <dbReference type="SAM" id="MobiDB-lite"/>
    </source>
</evidence>
<organism evidence="2 3">
    <name type="scientific">Phytophthora palmivora</name>
    <dbReference type="NCBI Taxonomy" id="4796"/>
    <lineage>
        <taxon>Eukaryota</taxon>
        <taxon>Sar</taxon>
        <taxon>Stramenopiles</taxon>
        <taxon>Oomycota</taxon>
        <taxon>Peronosporomycetes</taxon>
        <taxon>Peronosporales</taxon>
        <taxon>Peronosporaceae</taxon>
        <taxon>Phytophthora</taxon>
    </lineage>
</organism>
<reference evidence="2 3" key="1">
    <citation type="journal article" date="2017" name="Genome Biol. Evol.">
        <title>Phytophthora megakarya and P. palmivora, closely related causal agents of cacao black pod rot, underwent increases in genome sizes and gene numbers by different mechanisms.</title>
        <authorList>
            <person name="Ali S.S."/>
            <person name="Shao J."/>
            <person name="Lary D.J."/>
            <person name="Kronmiller B."/>
            <person name="Shen D."/>
            <person name="Strem M.D."/>
            <person name="Amoako-Attah I."/>
            <person name="Akrofi A.Y."/>
            <person name="Begoude B.A."/>
            <person name="Ten Hoopen G.M."/>
            <person name="Coulibaly K."/>
            <person name="Kebe B.I."/>
            <person name="Melnick R.L."/>
            <person name="Guiltinan M.J."/>
            <person name="Tyler B.M."/>
            <person name="Meinhardt L.W."/>
            <person name="Bailey B.A."/>
        </authorList>
    </citation>
    <scope>NUCLEOTIDE SEQUENCE [LARGE SCALE GENOMIC DNA]</scope>
    <source>
        <strain evidence="3">sbr112.9</strain>
    </source>
</reference>
<dbReference type="EMBL" id="NCKW01003393">
    <property type="protein sequence ID" value="POM76788.1"/>
    <property type="molecule type" value="Genomic_DNA"/>
</dbReference>
<evidence type="ECO:0000313" key="2">
    <source>
        <dbReference type="EMBL" id="POM76788.1"/>
    </source>
</evidence>